<proteinExistence type="predicted"/>
<dbReference type="RefSeq" id="WP_160335190.1">
    <property type="nucleotide sequence ID" value="NZ_CALPCR010000002.1"/>
</dbReference>
<dbReference type="EMBL" id="WSRP01000015">
    <property type="protein sequence ID" value="MVX56760.1"/>
    <property type="molecule type" value="Genomic_DNA"/>
</dbReference>
<comment type="caution">
    <text evidence="1">The sequence shown here is derived from an EMBL/GenBank/DDBJ whole genome shotgun (WGS) entry which is preliminary data.</text>
</comment>
<reference evidence="1 2" key="1">
    <citation type="submission" date="2019-12" db="EMBL/GenBank/DDBJ databases">
        <title>Microbes associate with the intestines of laboratory mice.</title>
        <authorList>
            <person name="Navarre W."/>
            <person name="Wong E."/>
        </authorList>
    </citation>
    <scope>NUCLEOTIDE SEQUENCE [LARGE SCALE GENOMIC DNA]</scope>
    <source>
        <strain evidence="1 2">NM82_D38</strain>
    </source>
</reference>
<protein>
    <submittedName>
        <fullName evidence="1">Uncharacterized protein</fullName>
    </submittedName>
</protein>
<keyword evidence="2" id="KW-1185">Reference proteome</keyword>
<dbReference type="AlphaFoldDB" id="A0A6L6YGE9"/>
<dbReference type="OrthoDB" id="9172533at2"/>
<gene>
    <name evidence="1" type="ORF">E5987_05995</name>
</gene>
<evidence type="ECO:0000313" key="2">
    <source>
        <dbReference type="Proteomes" id="UP000472580"/>
    </source>
</evidence>
<sequence length="170" mass="19729">MPKSKKKRDKKYKPITVRVGPYYSEEQRRQCEAQLNDVALYVECTLPTGNATNHEIDWIEDVLIWAIGLVHQRFETLDQLELSEVLPILTNGKHALDALIDRKYEKKTTRFIATGDELKAISAAFAIIIPMLKEAMTLSPRRTMNEFDWAHRKALENLKKTEREKCKKLS</sequence>
<name>A0A6L6YGE9_9BURK</name>
<dbReference type="Proteomes" id="UP000472580">
    <property type="component" value="Unassembled WGS sequence"/>
</dbReference>
<accession>A0A6L6YGE9</accession>
<organism evidence="1 2">
    <name type="scientific">Parasutterella muris</name>
    <dbReference type="NCBI Taxonomy" id="2565572"/>
    <lineage>
        <taxon>Bacteria</taxon>
        <taxon>Pseudomonadati</taxon>
        <taxon>Pseudomonadota</taxon>
        <taxon>Betaproteobacteria</taxon>
        <taxon>Burkholderiales</taxon>
        <taxon>Sutterellaceae</taxon>
        <taxon>Parasutterella</taxon>
    </lineage>
</organism>
<evidence type="ECO:0000313" key="1">
    <source>
        <dbReference type="EMBL" id="MVX56760.1"/>
    </source>
</evidence>